<accession>A0A402D053</accession>
<keyword evidence="2" id="KW-1185">Reference proteome</keyword>
<reference evidence="1 2" key="1">
    <citation type="journal article" date="2019" name="Int. J. Syst. Evol. Microbiol.">
        <title>Capsulimonas corticalis gen. nov., sp. nov., an aerobic capsulated bacterium, of a novel bacterial order, Capsulimonadales ord. nov., of the class Armatimonadia of the phylum Armatimonadetes.</title>
        <authorList>
            <person name="Li J."/>
            <person name="Kudo C."/>
            <person name="Tonouchi A."/>
        </authorList>
    </citation>
    <scope>NUCLEOTIDE SEQUENCE [LARGE SCALE GENOMIC DNA]</scope>
    <source>
        <strain evidence="1 2">AX-7</strain>
    </source>
</reference>
<dbReference type="Pfam" id="PF12833">
    <property type="entry name" value="HTH_18"/>
    <property type="match status" value="1"/>
</dbReference>
<dbReference type="SMART" id="SM00342">
    <property type="entry name" value="HTH_ARAC"/>
    <property type="match status" value="1"/>
</dbReference>
<dbReference type="PANTHER" id="PTHR46796">
    <property type="entry name" value="HTH-TYPE TRANSCRIPTIONAL ACTIVATOR RHAS-RELATED"/>
    <property type="match status" value="1"/>
</dbReference>
<sequence length="300" mass="33370">MPVSLIHYADSESGERLSVVPESSLLLSSADAGWKGIIVEQFRLPPMEPRENLLPDHLLTLHLSPSNTLEWKSGKQYRSRSMAAGDVCLVPAGVPRDLRWHEAADVLAIAIDPHLVANVARETVHADRIELVESHGGLDLQVQYLGLALKAELESGSLGGPLFAESLATALAVHLLRRYNAFPEPILDGIGALSRPKLRRVIDYIDAHLHRNLTLAEMAAVAQISPYYFSRQFKQATGASPYDYVLRRRIERARTLLRSGRFSVGEVAQQLGFSDQSHFTRHFKRLTGQTPRAFLQETAR</sequence>
<dbReference type="InterPro" id="IPR018060">
    <property type="entry name" value="HTH_AraC"/>
</dbReference>
<dbReference type="AlphaFoldDB" id="A0A402D053"/>
<dbReference type="KEGG" id="ccot:CCAX7_57670"/>
<dbReference type="PROSITE" id="PS01124">
    <property type="entry name" value="HTH_ARAC_FAMILY_2"/>
    <property type="match status" value="1"/>
</dbReference>
<dbReference type="Gene3D" id="1.10.10.60">
    <property type="entry name" value="Homeodomain-like"/>
    <property type="match status" value="2"/>
</dbReference>
<dbReference type="SUPFAM" id="SSF46689">
    <property type="entry name" value="Homeodomain-like"/>
    <property type="match status" value="2"/>
</dbReference>
<protein>
    <submittedName>
        <fullName evidence="1">AraC family transcriptional regulator</fullName>
    </submittedName>
</protein>
<dbReference type="PANTHER" id="PTHR46796:SF6">
    <property type="entry name" value="ARAC SUBFAMILY"/>
    <property type="match status" value="1"/>
</dbReference>
<dbReference type="PROSITE" id="PS00041">
    <property type="entry name" value="HTH_ARAC_FAMILY_1"/>
    <property type="match status" value="1"/>
</dbReference>
<dbReference type="GO" id="GO:0003700">
    <property type="term" value="F:DNA-binding transcription factor activity"/>
    <property type="evidence" value="ECO:0007669"/>
    <property type="project" value="InterPro"/>
</dbReference>
<dbReference type="GO" id="GO:0043565">
    <property type="term" value="F:sequence-specific DNA binding"/>
    <property type="evidence" value="ECO:0007669"/>
    <property type="project" value="InterPro"/>
</dbReference>
<evidence type="ECO:0000313" key="2">
    <source>
        <dbReference type="Proteomes" id="UP000287394"/>
    </source>
</evidence>
<dbReference type="InterPro" id="IPR050204">
    <property type="entry name" value="AraC_XylS_family_regulators"/>
</dbReference>
<dbReference type="PRINTS" id="PR00032">
    <property type="entry name" value="HTHARAC"/>
</dbReference>
<dbReference type="RefSeq" id="WP_125206134.1">
    <property type="nucleotide sequence ID" value="NZ_AP025739.1"/>
</dbReference>
<proteinExistence type="predicted"/>
<organism evidence="1 2">
    <name type="scientific">Capsulimonas corticalis</name>
    <dbReference type="NCBI Taxonomy" id="2219043"/>
    <lineage>
        <taxon>Bacteria</taxon>
        <taxon>Bacillati</taxon>
        <taxon>Armatimonadota</taxon>
        <taxon>Armatimonadia</taxon>
        <taxon>Capsulimonadales</taxon>
        <taxon>Capsulimonadaceae</taxon>
        <taxon>Capsulimonas</taxon>
    </lineage>
</organism>
<dbReference type="InterPro" id="IPR009057">
    <property type="entry name" value="Homeodomain-like_sf"/>
</dbReference>
<name>A0A402D053_9BACT</name>
<gene>
    <name evidence="1" type="ORF">CCAX7_57670</name>
</gene>
<dbReference type="InterPro" id="IPR018062">
    <property type="entry name" value="HTH_AraC-typ_CS"/>
</dbReference>
<evidence type="ECO:0000313" key="1">
    <source>
        <dbReference type="EMBL" id="BDI33716.1"/>
    </source>
</evidence>
<dbReference type="InterPro" id="IPR020449">
    <property type="entry name" value="Tscrpt_reg_AraC-type_HTH"/>
</dbReference>
<dbReference type="EMBL" id="AP025739">
    <property type="protein sequence ID" value="BDI33716.1"/>
    <property type="molecule type" value="Genomic_DNA"/>
</dbReference>
<dbReference type="Proteomes" id="UP000287394">
    <property type="component" value="Chromosome"/>
</dbReference>
<dbReference type="OrthoDB" id="516605at2"/>